<gene>
    <name evidence="1" type="ORF">LVJ78_04515</name>
</gene>
<dbReference type="Proteomes" id="UP000829756">
    <property type="component" value="Chromosome"/>
</dbReference>
<reference evidence="1" key="2">
    <citation type="journal article" date="2022" name="Res Sq">
        <title>Evolution of multicellular longitudinally dividing oral cavity symbionts (Neisseriaceae).</title>
        <authorList>
            <person name="Nyongesa S."/>
            <person name="Weber P."/>
            <person name="Bernet E."/>
            <person name="Pullido F."/>
            <person name="Nieckarz M."/>
            <person name="Delaby M."/>
            <person name="Nieves C."/>
            <person name="Viehboeck T."/>
            <person name="Krause N."/>
            <person name="Rivera-Millot A."/>
            <person name="Nakamura A."/>
            <person name="Vischer N."/>
            <person name="VanNieuwenhze M."/>
            <person name="Brun Y."/>
            <person name="Cava F."/>
            <person name="Bulgheresi S."/>
            <person name="Veyrier F."/>
        </authorList>
    </citation>
    <scope>NUCLEOTIDE SEQUENCE</scope>
    <source>
        <strain evidence="1">1258/02</strain>
    </source>
</reference>
<dbReference type="EMBL" id="CP091507">
    <property type="protein sequence ID" value="UOO80279.1"/>
    <property type="molecule type" value="Genomic_DNA"/>
</dbReference>
<proteinExistence type="predicted"/>
<reference evidence="1" key="1">
    <citation type="submission" date="2021-12" db="EMBL/GenBank/DDBJ databases">
        <authorList>
            <person name="Veyrier F.J."/>
        </authorList>
    </citation>
    <scope>NUCLEOTIDE SEQUENCE</scope>
    <source>
        <strain evidence="1">1258/02</strain>
    </source>
</reference>
<name>A0AAE9KHQ8_9NEIS</name>
<dbReference type="KEGG" id="usu:LVJ78_04515"/>
<accession>A0AAE9KHQ8</accession>
<dbReference type="AlphaFoldDB" id="A0AAE9KHQ8"/>
<sequence length="316" mass="36371">MMLRCIEFKPKHYIFQYTPNESAPSDIDASEYFDAVQDEYWEAWEQLQAEDISEQEKTMMVFSLDAVNQQKLHVFCQLAPDDIDILLGASEVAANVGTQINFLRLAVEAGYQALPDDFNWNTCKLPNSEENELFLLAMSQLAEAYLEIEAHWHQAEKLLLRLNKVCPESDLGTDQQLLRLYQTMGEWRKAQAVCKRNKGEHLVLFRYGQALSHIMLEQQDQARKHLAAAVAAMPEAAEILLRQPSEEELEAEYDAALEEMDADLERFELEDEREWADGETPLNRSRLAMVTYCQDCGHLWAKGRPAEILVELALRR</sequence>
<evidence type="ECO:0000313" key="1">
    <source>
        <dbReference type="EMBL" id="UOO80279.1"/>
    </source>
</evidence>
<dbReference type="RefSeq" id="WP_132953767.1">
    <property type="nucleotide sequence ID" value="NZ_CP091507.1"/>
</dbReference>
<organism evidence="1 2">
    <name type="scientific">Uruburuella suis</name>
    <dbReference type="NCBI Taxonomy" id="252130"/>
    <lineage>
        <taxon>Bacteria</taxon>
        <taxon>Pseudomonadati</taxon>
        <taxon>Pseudomonadota</taxon>
        <taxon>Betaproteobacteria</taxon>
        <taxon>Neisseriales</taxon>
        <taxon>Neisseriaceae</taxon>
        <taxon>Uruburuella</taxon>
    </lineage>
</organism>
<evidence type="ECO:0000313" key="2">
    <source>
        <dbReference type="Proteomes" id="UP000829756"/>
    </source>
</evidence>
<protein>
    <submittedName>
        <fullName evidence="1">Uncharacterized protein</fullName>
    </submittedName>
</protein>